<evidence type="ECO:0000313" key="1">
    <source>
        <dbReference type="EMBL" id="KWV83477.1"/>
    </source>
</evidence>
<reference evidence="1 2" key="1">
    <citation type="submission" date="2015-05" db="EMBL/GenBank/DDBJ databases">
        <title>A genomic and transcriptomic approach to investigate the blue pigment phenotype in Pseudomonas fluorescens.</title>
        <authorList>
            <person name="Andreani N.A."/>
            <person name="Cardazzo B."/>
        </authorList>
    </citation>
    <scope>NUCLEOTIDE SEQUENCE [LARGE SCALE GENOMIC DNA]</scope>
    <source>
        <strain evidence="1 2">Ps_22</strain>
    </source>
</reference>
<dbReference type="PATRIC" id="fig|294.194.peg.6688"/>
<comment type="caution">
    <text evidence="1">The sequence shown here is derived from an EMBL/GenBank/DDBJ whole genome shotgun (WGS) entry which is preliminary data.</text>
</comment>
<organism evidence="1 2">
    <name type="scientific">Pseudomonas fluorescens</name>
    <dbReference type="NCBI Taxonomy" id="294"/>
    <lineage>
        <taxon>Bacteria</taxon>
        <taxon>Pseudomonadati</taxon>
        <taxon>Pseudomonadota</taxon>
        <taxon>Gammaproteobacteria</taxon>
        <taxon>Pseudomonadales</taxon>
        <taxon>Pseudomonadaceae</taxon>
        <taxon>Pseudomonas</taxon>
    </lineage>
</organism>
<accession>A0A109L9E1</accession>
<protein>
    <submittedName>
        <fullName evidence="1">Uncharacterized protein</fullName>
    </submittedName>
</protein>
<sequence>MTHRVLDWRNRRAWLQHIRSYAKPLLTPKLVAVLERRRPQCWSDVMDWLPDHHDLVPEFCDRMSSYYTHFKAFHGCRPESLSSYYDHGLRGQNADSIIKKFRQLFADLPSASLDRAIEKMKHRESSEQGKTWLSGDDRQMVRDFGHYIINGSEYLLALAAKLSGGHYEEDYRLRLRTIGIPTVLEVDIPIELIPPAQKLEVAKMILSEWGQLRTKRPLGMSSSPCYVVRSDIPAECIKAHYHPARIRDFHHCIPTYVNKTVRCDHCPPASEPA</sequence>
<dbReference type="AlphaFoldDB" id="A0A109L9E1"/>
<dbReference type="Proteomes" id="UP000061348">
    <property type="component" value="Unassembled WGS sequence"/>
</dbReference>
<name>A0A109L9E1_PSEFL</name>
<dbReference type="EMBL" id="LCYA01000228">
    <property type="protein sequence ID" value="KWV83477.1"/>
    <property type="molecule type" value="Genomic_DNA"/>
</dbReference>
<proteinExistence type="predicted"/>
<gene>
    <name evidence="1" type="ORF">PFLmoz3_06029</name>
</gene>
<evidence type="ECO:0000313" key="2">
    <source>
        <dbReference type="Proteomes" id="UP000061348"/>
    </source>
</evidence>